<proteinExistence type="predicted"/>
<dbReference type="Proteomes" id="UP001162734">
    <property type="component" value="Chromosome"/>
</dbReference>
<dbReference type="EMBL" id="AP025592">
    <property type="protein sequence ID" value="BDG07321.1"/>
    <property type="molecule type" value="Genomic_DNA"/>
</dbReference>
<accession>A0ABM7X657</accession>
<feature type="transmembrane region" description="Helical" evidence="5">
    <location>
        <begin position="187"/>
        <end position="206"/>
    </location>
</feature>
<feature type="transmembrane region" description="Helical" evidence="5">
    <location>
        <begin position="6"/>
        <end position="27"/>
    </location>
</feature>
<evidence type="ECO:0000256" key="5">
    <source>
        <dbReference type="SAM" id="Phobius"/>
    </source>
</evidence>
<evidence type="ECO:0000256" key="4">
    <source>
        <dbReference type="ARBA" id="ARBA00023136"/>
    </source>
</evidence>
<evidence type="ECO:0000313" key="6">
    <source>
        <dbReference type="EMBL" id="BDG07321.1"/>
    </source>
</evidence>
<organism evidence="6 7">
    <name type="scientific">Anaeromyxobacter paludicola</name>
    <dbReference type="NCBI Taxonomy" id="2918171"/>
    <lineage>
        <taxon>Bacteria</taxon>
        <taxon>Pseudomonadati</taxon>
        <taxon>Myxococcota</taxon>
        <taxon>Myxococcia</taxon>
        <taxon>Myxococcales</taxon>
        <taxon>Cystobacterineae</taxon>
        <taxon>Anaeromyxobacteraceae</taxon>
        <taxon>Anaeromyxobacter</taxon>
    </lineage>
</organism>
<evidence type="ECO:0000313" key="7">
    <source>
        <dbReference type="Proteomes" id="UP001162734"/>
    </source>
</evidence>
<protein>
    <recommendedName>
        <fullName evidence="8">LrgB family protein</fullName>
    </recommendedName>
</protein>
<dbReference type="Pfam" id="PF04172">
    <property type="entry name" value="LrgB"/>
    <property type="match status" value="1"/>
</dbReference>
<dbReference type="InterPro" id="IPR007300">
    <property type="entry name" value="CidB/LrgB"/>
</dbReference>
<comment type="subcellular location">
    <subcellularLocation>
        <location evidence="1">Membrane</location>
        <topology evidence="1">Multi-pass membrane protein</topology>
    </subcellularLocation>
</comment>
<name>A0ABM7X657_9BACT</name>
<keyword evidence="2 5" id="KW-0812">Transmembrane</keyword>
<sequence>MSAGAALAARALGAAGPVAATLALYLLARALHRRARAVLLSPLLVVPAVLVTALLRLHVPYARYMQGGRLLGDALGPVTVAFAVPLYRHRALLRRHAAELAAGLACGCLVAVSSSVALARAAGLGGAVALSMAPRSITTPLAMAAASAIGGVPSLAAVFVIVTALVGIVLGRVLVRRLPLASPLSRGALLGLGAHGAGTAQAMELGPVEGTVAGLVMICAGLLVLALAPALRGLLATAVRASLP</sequence>
<feature type="transmembrane region" description="Helical" evidence="5">
    <location>
        <begin position="70"/>
        <end position="88"/>
    </location>
</feature>
<dbReference type="PANTHER" id="PTHR30249:SF16">
    <property type="entry name" value="INNER MEMBRANE PROTEIN"/>
    <property type="match status" value="1"/>
</dbReference>
<evidence type="ECO:0000256" key="1">
    <source>
        <dbReference type="ARBA" id="ARBA00004141"/>
    </source>
</evidence>
<feature type="transmembrane region" description="Helical" evidence="5">
    <location>
        <begin position="142"/>
        <end position="175"/>
    </location>
</feature>
<evidence type="ECO:0000256" key="3">
    <source>
        <dbReference type="ARBA" id="ARBA00022989"/>
    </source>
</evidence>
<feature type="transmembrane region" description="Helical" evidence="5">
    <location>
        <begin position="212"/>
        <end position="235"/>
    </location>
</feature>
<reference evidence="7" key="1">
    <citation type="journal article" date="2022" name="Int. J. Syst. Evol. Microbiol.">
        <title>Anaeromyxobacter oryzae sp. nov., Anaeromyxobacter diazotrophicus sp. nov. and Anaeromyxobacter paludicola sp. nov., isolated from paddy soils.</title>
        <authorList>
            <person name="Itoh H."/>
            <person name="Xu Z."/>
            <person name="Mise K."/>
            <person name="Masuda Y."/>
            <person name="Ushijima N."/>
            <person name="Hayakawa C."/>
            <person name="Shiratori Y."/>
            <person name="Senoo K."/>
        </authorList>
    </citation>
    <scope>NUCLEOTIDE SEQUENCE [LARGE SCALE GENOMIC DNA]</scope>
    <source>
        <strain evidence="7">Red630</strain>
    </source>
</reference>
<feature type="transmembrane region" description="Helical" evidence="5">
    <location>
        <begin position="39"/>
        <end position="58"/>
    </location>
</feature>
<dbReference type="RefSeq" id="WP_248343946.1">
    <property type="nucleotide sequence ID" value="NZ_AP025592.1"/>
</dbReference>
<dbReference type="PANTHER" id="PTHR30249">
    <property type="entry name" value="PUTATIVE SEROTONIN TRANSPORTER"/>
    <property type="match status" value="1"/>
</dbReference>
<keyword evidence="4 5" id="KW-0472">Membrane</keyword>
<feature type="transmembrane region" description="Helical" evidence="5">
    <location>
        <begin position="100"/>
        <end position="122"/>
    </location>
</feature>
<evidence type="ECO:0000256" key="2">
    <source>
        <dbReference type="ARBA" id="ARBA00022692"/>
    </source>
</evidence>
<keyword evidence="7" id="KW-1185">Reference proteome</keyword>
<keyword evidence="3 5" id="KW-1133">Transmembrane helix</keyword>
<gene>
    <name evidence="6" type="primary">ywbG</name>
    <name evidence="6" type="ORF">AMPC_04340</name>
</gene>
<evidence type="ECO:0008006" key="8">
    <source>
        <dbReference type="Google" id="ProtNLM"/>
    </source>
</evidence>